<reference evidence="6 7" key="1">
    <citation type="journal article" date="2020" name="Microb. Ecol.">
        <title>Ecogenomics of the Marine Benthic Filamentous Cyanobacterium Adonisia.</title>
        <authorList>
            <person name="Walter J.M."/>
            <person name="Coutinho F.H."/>
            <person name="Leomil L."/>
            <person name="Hargreaves P.I."/>
            <person name="Campeao M.E."/>
            <person name="Vieira V.V."/>
            <person name="Silva B.S."/>
            <person name="Fistarol G.O."/>
            <person name="Salomon P.S."/>
            <person name="Sawabe T."/>
            <person name="Mino S."/>
            <person name="Hosokawa M."/>
            <person name="Miyashita H."/>
            <person name="Maruyama F."/>
            <person name="van Verk M.C."/>
            <person name="Dutilh B.E."/>
            <person name="Thompson C.C."/>
            <person name="Thompson F.L."/>
        </authorList>
    </citation>
    <scope>NUCLEOTIDE SEQUENCE [LARGE SCALE GENOMIC DNA]</scope>
    <source>
        <strain evidence="6 7">CCMR0081</strain>
    </source>
</reference>
<comment type="caution">
    <text evidence="6">The sequence shown here is derived from an EMBL/GenBank/DDBJ whole genome shotgun (WGS) entry which is preliminary data.</text>
</comment>
<dbReference type="InterPro" id="IPR058792">
    <property type="entry name" value="Beta-barrel_RND_2"/>
</dbReference>
<dbReference type="NCBIfam" id="TIGR01730">
    <property type="entry name" value="RND_mfp"/>
    <property type="match status" value="1"/>
</dbReference>
<dbReference type="Pfam" id="PF25954">
    <property type="entry name" value="Beta-barrel_RND_2"/>
    <property type="match status" value="1"/>
</dbReference>
<evidence type="ECO:0000256" key="3">
    <source>
        <dbReference type="SAM" id="SignalP"/>
    </source>
</evidence>
<accession>A0A6M0RY59</accession>
<evidence type="ECO:0000259" key="5">
    <source>
        <dbReference type="Pfam" id="PF25967"/>
    </source>
</evidence>
<dbReference type="FunFam" id="2.40.30.170:FF:000010">
    <property type="entry name" value="Efflux RND transporter periplasmic adaptor subunit"/>
    <property type="match status" value="1"/>
</dbReference>
<feature type="signal peptide" evidence="3">
    <location>
        <begin position="1"/>
        <end position="37"/>
    </location>
</feature>
<keyword evidence="2" id="KW-0175">Coiled coil</keyword>
<dbReference type="InterPro" id="IPR006143">
    <property type="entry name" value="RND_pump_MFP"/>
</dbReference>
<dbReference type="SUPFAM" id="SSF56954">
    <property type="entry name" value="Outer membrane efflux proteins (OEP)"/>
    <property type="match status" value="1"/>
</dbReference>
<dbReference type="Gene3D" id="2.40.30.170">
    <property type="match status" value="1"/>
</dbReference>
<keyword evidence="3" id="KW-0732">Signal</keyword>
<evidence type="ECO:0000313" key="7">
    <source>
        <dbReference type="Proteomes" id="UP000481033"/>
    </source>
</evidence>
<name>A0A6M0RY59_9CYAN</name>
<keyword evidence="7" id="KW-1185">Reference proteome</keyword>
<dbReference type="Gene3D" id="1.10.287.470">
    <property type="entry name" value="Helix hairpin bin"/>
    <property type="match status" value="1"/>
</dbReference>
<dbReference type="Pfam" id="PF25967">
    <property type="entry name" value="RND-MFP_C"/>
    <property type="match status" value="1"/>
</dbReference>
<proteinExistence type="inferred from homology"/>
<dbReference type="PANTHER" id="PTHR30469:SF15">
    <property type="entry name" value="HLYD FAMILY OF SECRETION PROTEINS"/>
    <property type="match status" value="1"/>
</dbReference>
<evidence type="ECO:0000313" key="6">
    <source>
        <dbReference type="EMBL" id="NEZ60652.1"/>
    </source>
</evidence>
<dbReference type="AlphaFoldDB" id="A0A6M0RY59"/>
<dbReference type="PANTHER" id="PTHR30469">
    <property type="entry name" value="MULTIDRUG RESISTANCE PROTEIN MDTA"/>
    <property type="match status" value="1"/>
</dbReference>
<dbReference type="PROSITE" id="PS51257">
    <property type="entry name" value="PROKAR_LIPOPROTEIN"/>
    <property type="match status" value="1"/>
</dbReference>
<feature type="domain" description="CusB-like beta-barrel" evidence="4">
    <location>
        <begin position="266"/>
        <end position="340"/>
    </location>
</feature>
<dbReference type="GO" id="GO:0015562">
    <property type="term" value="F:efflux transmembrane transporter activity"/>
    <property type="evidence" value="ECO:0007669"/>
    <property type="project" value="TreeGrafter"/>
</dbReference>
<evidence type="ECO:0000256" key="1">
    <source>
        <dbReference type="ARBA" id="ARBA00009477"/>
    </source>
</evidence>
<dbReference type="Gene3D" id="2.40.50.100">
    <property type="match status" value="1"/>
</dbReference>
<dbReference type="RefSeq" id="WP_163660630.1">
    <property type="nucleotide sequence ID" value="NZ_QXHD01000004.1"/>
</dbReference>
<protein>
    <submittedName>
        <fullName evidence="6">Efflux RND transporter periplasmic adaptor subunit</fullName>
    </submittedName>
</protein>
<comment type="similarity">
    <text evidence="1">Belongs to the membrane fusion protein (MFP) (TC 8.A.1) family.</text>
</comment>
<dbReference type="EMBL" id="QXHD01000004">
    <property type="protein sequence ID" value="NEZ60652.1"/>
    <property type="molecule type" value="Genomic_DNA"/>
</dbReference>
<dbReference type="Proteomes" id="UP000481033">
    <property type="component" value="Unassembled WGS sequence"/>
</dbReference>
<organism evidence="6 7">
    <name type="scientific">Adonisia turfae CCMR0081</name>
    <dbReference type="NCBI Taxonomy" id="2292702"/>
    <lineage>
        <taxon>Bacteria</taxon>
        <taxon>Bacillati</taxon>
        <taxon>Cyanobacteriota</taxon>
        <taxon>Adonisia</taxon>
        <taxon>Adonisia turfae</taxon>
    </lineage>
</organism>
<evidence type="ECO:0000259" key="4">
    <source>
        <dbReference type="Pfam" id="PF25954"/>
    </source>
</evidence>
<feature type="domain" description="Multidrug resistance protein MdtA-like C-terminal permuted SH3" evidence="5">
    <location>
        <begin position="346"/>
        <end position="403"/>
    </location>
</feature>
<feature type="chain" id="PRO_5026791268" evidence="3">
    <location>
        <begin position="38"/>
        <end position="426"/>
    </location>
</feature>
<evidence type="ECO:0000256" key="2">
    <source>
        <dbReference type="SAM" id="Coils"/>
    </source>
</evidence>
<dbReference type="Gene3D" id="2.40.420.20">
    <property type="match status" value="1"/>
</dbReference>
<dbReference type="GO" id="GO:1990281">
    <property type="term" value="C:efflux pump complex"/>
    <property type="evidence" value="ECO:0007669"/>
    <property type="project" value="TreeGrafter"/>
</dbReference>
<feature type="coiled-coil region" evidence="2">
    <location>
        <begin position="145"/>
        <end position="203"/>
    </location>
</feature>
<gene>
    <name evidence="6" type="ORF">DXZ20_34435</name>
</gene>
<dbReference type="InterPro" id="IPR058627">
    <property type="entry name" value="MdtA-like_C"/>
</dbReference>
<dbReference type="SUPFAM" id="SSF111369">
    <property type="entry name" value="HlyD-like secretion proteins"/>
    <property type="match status" value="1"/>
</dbReference>
<sequence>MIIWHTRLQHSVKLTAGFGLAMLLSSCGFFAPSEAQAGRPGGPGEEDRLVAVETARAQSSTLIEALEYTGTTQPQQQIALRAQTAGEVIALTVDVGDLVLSGEVLGEIDGGLLTARVNEAQAELSVRQSEIAQDQVSIADAEAIVVQAKATRDQAKIDADRLRQLANQGAVSQQAAEAAELALINAEQAVNSAEAQVQTRQNAIAAAAGRVDAQQAVVAEAKEQLRWVELTAQTPATVLTRLVDPGDYVQPGTTLLELGDLSTLKVTIQVSELDLGQLTIGQPTQIRLDAFPNLDTIIGRISRISPVADATSRLVTVEVTMPNPDSRIGSGLLARVKFTPPDGTRIVVPVSALESGTEENTIFVIEKDNEQTTVVARSVEVGQTEQGRVEILSGLEASEPFVVQSDKPLKNGQAVRLSILSEGVGE</sequence>